<proteinExistence type="predicted"/>
<protein>
    <submittedName>
        <fullName evidence="2">Uncharacterized protein</fullName>
    </submittedName>
</protein>
<name>W2FJM1_PHYNI</name>
<dbReference type="EMBL" id="KI689930">
    <property type="protein sequence ID" value="ETK70993.1"/>
    <property type="molecule type" value="Genomic_DNA"/>
</dbReference>
<feature type="compositionally biased region" description="Polar residues" evidence="1">
    <location>
        <begin position="70"/>
        <end position="81"/>
    </location>
</feature>
<gene>
    <name evidence="2" type="ORF">L915_21687</name>
</gene>
<dbReference type="AlphaFoldDB" id="W2FJM1"/>
<sequence length="93" mass="10230">MRKRSRHRRIANLQDLHRQFYEGIMKAEHVSLVRMRHCATAKVLADPEMTTSMASFTRLPGCFASSMTYNPQGQSTSQAAVPSSGPGHAGGLL</sequence>
<dbReference type="Proteomes" id="UP000053236">
    <property type="component" value="Unassembled WGS sequence"/>
</dbReference>
<organism evidence="2">
    <name type="scientific">Phytophthora nicotianae</name>
    <name type="common">Potato buckeye rot agent</name>
    <name type="synonym">Phytophthora parasitica</name>
    <dbReference type="NCBI Taxonomy" id="4792"/>
    <lineage>
        <taxon>Eukaryota</taxon>
        <taxon>Sar</taxon>
        <taxon>Stramenopiles</taxon>
        <taxon>Oomycota</taxon>
        <taxon>Peronosporomycetes</taxon>
        <taxon>Peronosporales</taxon>
        <taxon>Peronosporaceae</taxon>
        <taxon>Phytophthora</taxon>
    </lineage>
</organism>
<accession>W2FJM1</accession>
<reference evidence="2" key="1">
    <citation type="submission" date="2013-11" db="EMBL/GenBank/DDBJ databases">
        <title>The Genome Sequence of Phytophthora parasitica CJ02B3.</title>
        <authorList>
            <consortium name="The Broad Institute Genomics Platform"/>
            <person name="Russ C."/>
            <person name="Tyler B."/>
            <person name="Panabieres F."/>
            <person name="Shan W."/>
            <person name="Tripathy S."/>
            <person name="Grunwald N."/>
            <person name="Machado M."/>
            <person name="Johnson C.S."/>
            <person name="Arredondo F."/>
            <person name="Hong C."/>
            <person name="Coffey M."/>
            <person name="Young S.K."/>
            <person name="Zeng Q."/>
            <person name="Gargeya S."/>
            <person name="Fitzgerald M."/>
            <person name="Abouelleil A."/>
            <person name="Alvarado L."/>
            <person name="Chapman S.B."/>
            <person name="Gainer-Dewar J."/>
            <person name="Goldberg J."/>
            <person name="Griggs A."/>
            <person name="Gujja S."/>
            <person name="Hansen M."/>
            <person name="Howarth C."/>
            <person name="Imamovic A."/>
            <person name="Ireland A."/>
            <person name="Larimer J."/>
            <person name="McCowan C."/>
            <person name="Murphy C."/>
            <person name="Pearson M."/>
            <person name="Poon T.W."/>
            <person name="Priest M."/>
            <person name="Roberts A."/>
            <person name="Saif S."/>
            <person name="Shea T."/>
            <person name="Sykes S."/>
            <person name="Wortman J."/>
            <person name="Nusbaum C."/>
            <person name="Birren B."/>
        </authorList>
    </citation>
    <scope>NUCLEOTIDE SEQUENCE [LARGE SCALE GENOMIC DNA]</scope>
    <source>
        <strain evidence="2">CJ02B3</strain>
    </source>
</reference>
<evidence type="ECO:0000256" key="1">
    <source>
        <dbReference type="SAM" id="MobiDB-lite"/>
    </source>
</evidence>
<evidence type="ECO:0000313" key="2">
    <source>
        <dbReference type="EMBL" id="ETK70993.1"/>
    </source>
</evidence>
<feature type="region of interest" description="Disordered" evidence="1">
    <location>
        <begin position="70"/>
        <end position="93"/>
    </location>
</feature>